<name>A0ABS6DXJ7_9FIRM</name>
<organism evidence="1 2">
    <name type="scientific">Intestinibacter bartlettii</name>
    <dbReference type="NCBI Taxonomy" id="261299"/>
    <lineage>
        <taxon>Bacteria</taxon>
        <taxon>Bacillati</taxon>
        <taxon>Bacillota</taxon>
        <taxon>Clostridia</taxon>
        <taxon>Peptostreptococcales</taxon>
        <taxon>Peptostreptococcaceae</taxon>
        <taxon>Intestinibacter</taxon>
    </lineage>
</organism>
<dbReference type="Proteomes" id="UP001196301">
    <property type="component" value="Unassembled WGS sequence"/>
</dbReference>
<reference evidence="1 2" key="1">
    <citation type="submission" date="2021-06" db="EMBL/GenBank/DDBJ databases">
        <authorList>
            <person name="Sun Q."/>
            <person name="Li D."/>
        </authorList>
    </citation>
    <scope>NUCLEOTIDE SEQUENCE [LARGE SCALE GENOMIC DNA]</scope>
    <source>
        <strain evidence="1 2">N19</strain>
    </source>
</reference>
<accession>A0ABS6DXJ7</accession>
<comment type="caution">
    <text evidence="1">The sequence shown here is derived from an EMBL/GenBank/DDBJ whole genome shotgun (WGS) entry which is preliminary data.</text>
</comment>
<evidence type="ECO:0000313" key="1">
    <source>
        <dbReference type="EMBL" id="MBU5336562.1"/>
    </source>
</evidence>
<evidence type="ECO:0000313" key="2">
    <source>
        <dbReference type="Proteomes" id="UP001196301"/>
    </source>
</evidence>
<protein>
    <submittedName>
        <fullName evidence="1">Uncharacterized protein</fullName>
    </submittedName>
</protein>
<sequence length="58" mass="6608">MAEQRVTGSSQRNAKDVAYELTELYYTTVVNKESTKEVSPEEVAETYLKIYNKITGCK</sequence>
<gene>
    <name evidence="1" type="ORF">KQI20_08935</name>
</gene>
<dbReference type="EMBL" id="JAHLOQ010000023">
    <property type="protein sequence ID" value="MBU5336562.1"/>
    <property type="molecule type" value="Genomic_DNA"/>
</dbReference>
<proteinExistence type="predicted"/>
<keyword evidence="2" id="KW-1185">Reference proteome</keyword>
<dbReference type="RefSeq" id="WP_216569877.1">
    <property type="nucleotide sequence ID" value="NZ_JAHLOQ010000023.1"/>
</dbReference>